<name>A0A9Q0DG03_9TELE</name>
<evidence type="ECO:0000259" key="5">
    <source>
        <dbReference type="PROSITE" id="PS51116"/>
    </source>
</evidence>
<comment type="subcellular location">
    <subcellularLocation>
        <location evidence="1">Secreted</location>
        <location evidence="1">Extracellular space</location>
        <location evidence="1">Extracellular matrix</location>
        <location evidence="1">Basement membrane</location>
    </subcellularLocation>
</comment>
<feature type="domain" description="Laminin IV type B" evidence="5">
    <location>
        <begin position="1"/>
        <end position="49"/>
    </location>
</feature>
<protein>
    <recommendedName>
        <fullName evidence="5">Laminin IV type B domain-containing protein</fullName>
    </recommendedName>
</protein>
<organism evidence="6 7">
    <name type="scientific">Muraenolepis orangiensis</name>
    <name type="common">Patagonian moray cod</name>
    <dbReference type="NCBI Taxonomy" id="630683"/>
    <lineage>
        <taxon>Eukaryota</taxon>
        <taxon>Metazoa</taxon>
        <taxon>Chordata</taxon>
        <taxon>Craniata</taxon>
        <taxon>Vertebrata</taxon>
        <taxon>Euteleostomi</taxon>
        <taxon>Actinopterygii</taxon>
        <taxon>Neopterygii</taxon>
        <taxon>Teleostei</taxon>
        <taxon>Neoteleostei</taxon>
        <taxon>Acanthomorphata</taxon>
        <taxon>Zeiogadaria</taxon>
        <taxon>Gadariae</taxon>
        <taxon>Gadiformes</taxon>
        <taxon>Muraenolepidoidei</taxon>
        <taxon>Muraenolepididae</taxon>
        <taxon>Muraenolepis</taxon>
    </lineage>
</organism>
<sequence>MFGGGVPGSEVRRQAFERYRCQEAPRGVSRPLLSDTCAKLMTSMSAVINDGALRESHTPGDLTLLVTG</sequence>
<evidence type="ECO:0000256" key="1">
    <source>
        <dbReference type="ARBA" id="ARBA00004302"/>
    </source>
</evidence>
<gene>
    <name evidence="6" type="ORF">NHX12_013225</name>
</gene>
<evidence type="ECO:0000256" key="2">
    <source>
        <dbReference type="ARBA" id="ARBA00022525"/>
    </source>
</evidence>
<keyword evidence="3" id="KW-0272">Extracellular matrix</keyword>
<accession>A0A9Q0DG03</accession>
<evidence type="ECO:0000256" key="3">
    <source>
        <dbReference type="ARBA" id="ARBA00022530"/>
    </source>
</evidence>
<comment type="caution">
    <text evidence="6">The sequence shown here is derived from an EMBL/GenBank/DDBJ whole genome shotgun (WGS) entry which is preliminary data.</text>
</comment>
<keyword evidence="7" id="KW-1185">Reference proteome</keyword>
<dbReference type="Pfam" id="PF21199">
    <property type="entry name" value="LAMININ_IV_B"/>
    <property type="match status" value="1"/>
</dbReference>
<proteinExistence type="predicted"/>
<keyword evidence="2" id="KW-0964">Secreted</keyword>
<evidence type="ECO:0000313" key="7">
    <source>
        <dbReference type="Proteomes" id="UP001148018"/>
    </source>
</evidence>
<evidence type="ECO:0000313" key="6">
    <source>
        <dbReference type="EMBL" id="KAJ3586833.1"/>
    </source>
</evidence>
<evidence type="ECO:0000256" key="4">
    <source>
        <dbReference type="ARBA" id="ARBA00022869"/>
    </source>
</evidence>
<reference evidence="6" key="1">
    <citation type="submission" date="2022-07" db="EMBL/GenBank/DDBJ databases">
        <title>Chromosome-level genome of Muraenolepis orangiensis.</title>
        <authorList>
            <person name="Kim J."/>
        </authorList>
    </citation>
    <scope>NUCLEOTIDE SEQUENCE</scope>
    <source>
        <strain evidence="6">KU_S4_2022</strain>
        <tissue evidence="6">Muscle</tissue>
    </source>
</reference>
<dbReference type="InterPro" id="IPR013015">
    <property type="entry name" value="Laminin_IV_B"/>
</dbReference>
<dbReference type="EMBL" id="JANIIK010000117">
    <property type="protein sequence ID" value="KAJ3586833.1"/>
    <property type="molecule type" value="Genomic_DNA"/>
</dbReference>
<dbReference type="AlphaFoldDB" id="A0A9Q0DG03"/>
<keyword evidence="4" id="KW-0084">Basement membrane</keyword>
<dbReference type="PROSITE" id="PS51116">
    <property type="entry name" value="LAMININ_IVB"/>
    <property type="match status" value="1"/>
</dbReference>
<dbReference type="GO" id="GO:0005604">
    <property type="term" value="C:basement membrane"/>
    <property type="evidence" value="ECO:0007669"/>
    <property type="project" value="UniProtKB-SubCell"/>
</dbReference>
<dbReference type="Proteomes" id="UP001148018">
    <property type="component" value="Unassembled WGS sequence"/>
</dbReference>